<keyword evidence="2" id="KW-0808">Transferase</keyword>
<dbReference type="RefSeq" id="XP_041153836.1">
    <property type="nucleotide sequence ID" value="XM_041299261.1"/>
</dbReference>
<organism evidence="6 7">
    <name type="scientific">Suillus plorans</name>
    <dbReference type="NCBI Taxonomy" id="116603"/>
    <lineage>
        <taxon>Eukaryota</taxon>
        <taxon>Fungi</taxon>
        <taxon>Dikarya</taxon>
        <taxon>Basidiomycota</taxon>
        <taxon>Agaricomycotina</taxon>
        <taxon>Agaricomycetes</taxon>
        <taxon>Agaricomycetidae</taxon>
        <taxon>Boletales</taxon>
        <taxon>Suillineae</taxon>
        <taxon>Suillaceae</taxon>
        <taxon>Suillus</taxon>
    </lineage>
</organism>
<name>A0A9P7AC81_9AGAM</name>
<dbReference type="PANTHER" id="PTHR35897:SF1">
    <property type="entry name" value="METHYLTRANSFERASE AUSD"/>
    <property type="match status" value="1"/>
</dbReference>
<dbReference type="Gene3D" id="3.40.50.150">
    <property type="entry name" value="Vaccinia Virus protein VP39"/>
    <property type="match status" value="1"/>
</dbReference>
<evidence type="ECO:0000256" key="2">
    <source>
        <dbReference type="ARBA" id="ARBA00022679"/>
    </source>
</evidence>
<dbReference type="PANTHER" id="PTHR35897">
    <property type="entry name" value="METHYLTRANSFERASE AUSD"/>
    <property type="match status" value="1"/>
</dbReference>
<gene>
    <name evidence="6" type="ORF">HD556DRAFT_1278565</name>
</gene>
<comment type="pathway">
    <text evidence="1">Secondary metabolite biosynthesis.</text>
</comment>
<sequence length="1073" mass="121368">MPYLNSSIDPTSLGFLAILLGGSRAHCLQVQSFPEEVDRDWDGLGILQSRSNIERLIVNDKLRASLCSLLHIVNEEAPGDSWTVITPCCLPFVYANYPQDLVDNDVEKDTWDVIRFSGRAADGSKRTIKLWSLDHILQALNDPAPHLIKVASFRNVPCCPRFHSRLGWTALVHQSRRVAGGLSILQDRDILLLKDPSTTTKSLRYAVLGVTCDLLLTSVLLFHTSSHRFLDPPRSRLLVKWLGQDLLLNPDALDEAIKSIYKSETYYLTLRENLENEMRRLICLGAGVSQKSDSETDDETSMQISGTLLVLGEHNDIQGPYNRFLFEAPPTFIQSNDNTPLIPVVTNPPDLGSGEFEFTSEELTNPSPFSSNSQSYFTHIRTKGGTEWTNAFVKVSSAASIKWERKMLPVISTRISPGMLPNLLAYNADLNSLVMTRLPGKPLNDFRLEYARTRNCEDLTFRSSRDALRWFVDIEIRRAYEYGLLYSAGKELADAPEGLDSPIHKFYYDRLHNDVRFTKHYYPTTPGFSGDNAVQFDDFIALPWKIDGVEYPPLQESFRKAERILDPHGQVLPKLWACLGLGDGHGGNVMISPKKQDPAIYFIDYEAAGHHSPFLDIAKPLYLDGFFPIMYHDITSTSSDPTSERAPVSWRIDDGKVCIDLDAPLSDLDKVICFMKLEYTLKPLLEYTAWNLEEQMESAGNVLSAALLCCALLTRDFSRHPDSFFLNCAVGILLYNDLKGSLKRFCGWDNWPCVVETSINDKELASFGGGGFSLTPEQFDTQLFSILFNKVDLEPDSVFLKRLDDTLRLHKKFSKDSNESPAVVVRRIGDARRTGIRVAPHTCIRESIFAEPRIDHHFQYQEVQETRRSRPYRMTLVDLGCCMGTDLRKLVVDGFPVLDIMGLDIENRFFDIGHLMYNEGDTPSIKFKQTDALDPLFCERNASLESKFDFVHSANVVHLFQTEGQLAFIRSMAFLAKPGGLMWGRQVGLANGPDGAKYKHEEGKGTRFTAGEFKELILDATGWREEDITYRSELVAYSELRMAKPDKNWVLQWSMRVPFDKTPGARRITELVE</sequence>
<evidence type="ECO:0000256" key="1">
    <source>
        <dbReference type="ARBA" id="ARBA00005179"/>
    </source>
</evidence>
<evidence type="ECO:0000256" key="3">
    <source>
        <dbReference type="ARBA" id="ARBA00022691"/>
    </source>
</evidence>
<proteinExistence type="inferred from homology"/>
<protein>
    <recommendedName>
        <fullName evidence="5">Methyltransferase domain-containing protein</fullName>
    </recommendedName>
</protein>
<dbReference type="Proteomes" id="UP000719766">
    <property type="component" value="Unassembled WGS sequence"/>
</dbReference>
<accession>A0A9P7AC81</accession>
<keyword evidence="7" id="KW-1185">Reference proteome</keyword>
<comment type="caution">
    <text evidence="6">The sequence shown here is derived from an EMBL/GenBank/DDBJ whole genome shotgun (WGS) entry which is preliminary data.</text>
</comment>
<dbReference type="GO" id="GO:0016740">
    <property type="term" value="F:transferase activity"/>
    <property type="evidence" value="ECO:0007669"/>
    <property type="project" value="UniProtKB-KW"/>
</dbReference>
<evidence type="ECO:0000313" key="6">
    <source>
        <dbReference type="EMBL" id="KAG1786382.1"/>
    </source>
</evidence>
<dbReference type="InterPro" id="IPR041698">
    <property type="entry name" value="Methyltransf_25"/>
</dbReference>
<dbReference type="OrthoDB" id="2094832at2759"/>
<feature type="domain" description="Methyltransferase" evidence="5">
    <location>
        <begin position="877"/>
        <end position="980"/>
    </location>
</feature>
<dbReference type="EMBL" id="JABBWE010000093">
    <property type="protein sequence ID" value="KAG1786382.1"/>
    <property type="molecule type" value="Genomic_DNA"/>
</dbReference>
<keyword evidence="3" id="KW-0949">S-adenosyl-L-methionine</keyword>
<dbReference type="InterPro" id="IPR011009">
    <property type="entry name" value="Kinase-like_dom_sf"/>
</dbReference>
<dbReference type="AlphaFoldDB" id="A0A9P7AC81"/>
<evidence type="ECO:0000259" key="5">
    <source>
        <dbReference type="Pfam" id="PF13649"/>
    </source>
</evidence>
<evidence type="ECO:0000256" key="4">
    <source>
        <dbReference type="ARBA" id="ARBA00038314"/>
    </source>
</evidence>
<dbReference type="InterPro" id="IPR029063">
    <property type="entry name" value="SAM-dependent_MTases_sf"/>
</dbReference>
<dbReference type="GeneID" id="64593025"/>
<evidence type="ECO:0000313" key="7">
    <source>
        <dbReference type="Proteomes" id="UP000719766"/>
    </source>
</evidence>
<dbReference type="InterPro" id="IPR051654">
    <property type="entry name" value="Meroterpenoid_MTases"/>
</dbReference>
<reference evidence="6" key="1">
    <citation type="journal article" date="2020" name="New Phytol.">
        <title>Comparative genomics reveals dynamic genome evolution in host specialist ectomycorrhizal fungi.</title>
        <authorList>
            <person name="Lofgren L.A."/>
            <person name="Nguyen N.H."/>
            <person name="Vilgalys R."/>
            <person name="Ruytinx J."/>
            <person name="Liao H.L."/>
            <person name="Branco S."/>
            <person name="Kuo A."/>
            <person name="LaButti K."/>
            <person name="Lipzen A."/>
            <person name="Andreopoulos W."/>
            <person name="Pangilinan J."/>
            <person name="Riley R."/>
            <person name="Hundley H."/>
            <person name="Na H."/>
            <person name="Barry K."/>
            <person name="Grigoriev I.V."/>
            <person name="Stajich J.E."/>
            <person name="Kennedy P.G."/>
        </authorList>
    </citation>
    <scope>NUCLEOTIDE SEQUENCE</scope>
    <source>
        <strain evidence="6">S12</strain>
    </source>
</reference>
<dbReference type="SUPFAM" id="SSF56112">
    <property type="entry name" value="Protein kinase-like (PK-like)"/>
    <property type="match status" value="1"/>
</dbReference>
<comment type="similarity">
    <text evidence="4">Belongs to the class I-like SAM-binding methyltransferase superfamily.</text>
</comment>
<dbReference type="Pfam" id="PF13649">
    <property type="entry name" value="Methyltransf_25"/>
    <property type="match status" value="1"/>
</dbReference>
<dbReference type="SUPFAM" id="SSF53335">
    <property type="entry name" value="S-adenosyl-L-methionine-dependent methyltransferases"/>
    <property type="match status" value="1"/>
</dbReference>
<dbReference type="CDD" id="cd02440">
    <property type="entry name" value="AdoMet_MTases"/>
    <property type="match status" value="1"/>
</dbReference>